<keyword evidence="2" id="KW-1185">Reference proteome</keyword>
<dbReference type="AlphaFoldDB" id="A0A2I0X229"/>
<organism evidence="1 2">
    <name type="scientific">Dendrobium catenatum</name>
    <dbReference type="NCBI Taxonomy" id="906689"/>
    <lineage>
        <taxon>Eukaryota</taxon>
        <taxon>Viridiplantae</taxon>
        <taxon>Streptophyta</taxon>
        <taxon>Embryophyta</taxon>
        <taxon>Tracheophyta</taxon>
        <taxon>Spermatophyta</taxon>
        <taxon>Magnoliopsida</taxon>
        <taxon>Liliopsida</taxon>
        <taxon>Asparagales</taxon>
        <taxon>Orchidaceae</taxon>
        <taxon>Epidendroideae</taxon>
        <taxon>Malaxideae</taxon>
        <taxon>Dendrobiinae</taxon>
        <taxon>Dendrobium</taxon>
    </lineage>
</organism>
<name>A0A2I0X229_9ASPA</name>
<evidence type="ECO:0000313" key="1">
    <source>
        <dbReference type="EMBL" id="PKU81961.1"/>
    </source>
</evidence>
<reference evidence="1 2" key="1">
    <citation type="journal article" date="2016" name="Sci. Rep.">
        <title>The Dendrobium catenatum Lindl. genome sequence provides insights into polysaccharide synthase, floral development and adaptive evolution.</title>
        <authorList>
            <person name="Zhang G.Q."/>
            <person name="Xu Q."/>
            <person name="Bian C."/>
            <person name="Tsai W.C."/>
            <person name="Yeh C.M."/>
            <person name="Liu K.W."/>
            <person name="Yoshida K."/>
            <person name="Zhang L.S."/>
            <person name="Chang S.B."/>
            <person name="Chen F."/>
            <person name="Shi Y."/>
            <person name="Su Y.Y."/>
            <person name="Zhang Y.Q."/>
            <person name="Chen L.J."/>
            <person name="Yin Y."/>
            <person name="Lin M."/>
            <person name="Huang H."/>
            <person name="Deng H."/>
            <person name="Wang Z.W."/>
            <person name="Zhu S.L."/>
            <person name="Zhao X."/>
            <person name="Deng C."/>
            <person name="Niu S.C."/>
            <person name="Huang J."/>
            <person name="Wang M."/>
            <person name="Liu G.H."/>
            <person name="Yang H.J."/>
            <person name="Xiao X.J."/>
            <person name="Hsiao Y.Y."/>
            <person name="Wu W.L."/>
            <person name="Chen Y.Y."/>
            <person name="Mitsuda N."/>
            <person name="Ohme-Takagi M."/>
            <person name="Luo Y.B."/>
            <person name="Van de Peer Y."/>
            <person name="Liu Z.J."/>
        </authorList>
    </citation>
    <scope>NUCLEOTIDE SEQUENCE [LARGE SCALE GENOMIC DNA]</scope>
    <source>
        <tissue evidence="1">The whole plant</tissue>
    </source>
</reference>
<dbReference type="Proteomes" id="UP000233837">
    <property type="component" value="Unassembled WGS sequence"/>
</dbReference>
<gene>
    <name evidence="1" type="ORF">MA16_Dca003978</name>
</gene>
<evidence type="ECO:0000313" key="2">
    <source>
        <dbReference type="Proteomes" id="UP000233837"/>
    </source>
</evidence>
<proteinExistence type="predicted"/>
<protein>
    <submittedName>
        <fullName evidence="1">Uncharacterized protein</fullName>
    </submittedName>
</protein>
<accession>A0A2I0X229</accession>
<reference evidence="1 2" key="2">
    <citation type="journal article" date="2017" name="Nature">
        <title>The Apostasia genome and the evolution of orchids.</title>
        <authorList>
            <person name="Zhang G.Q."/>
            <person name="Liu K.W."/>
            <person name="Li Z."/>
            <person name="Lohaus R."/>
            <person name="Hsiao Y.Y."/>
            <person name="Niu S.C."/>
            <person name="Wang J.Y."/>
            <person name="Lin Y.C."/>
            <person name="Xu Q."/>
            <person name="Chen L.J."/>
            <person name="Yoshida K."/>
            <person name="Fujiwara S."/>
            <person name="Wang Z.W."/>
            <person name="Zhang Y.Q."/>
            <person name="Mitsuda N."/>
            <person name="Wang M."/>
            <person name="Liu G.H."/>
            <person name="Pecoraro L."/>
            <person name="Huang H.X."/>
            <person name="Xiao X.J."/>
            <person name="Lin M."/>
            <person name="Wu X.Y."/>
            <person name="Wu W.L."/>
            <person name="Chen Y.Y."/>
            <person name="Chang S.B."/>
            <person name="Sakamoto S."/>
            <person name="Ohme-Takagi M."/>
            <person name="Yagi M."/>
            <person name="Zeng S.J."/>
            <person name="Shen C.Y."/>
            <person name="Yeh C.M."/>
            <person name="Luo Y.B."/>
            <person name="Tsai W.C."/>
            <person name="Van de Peer Y."/>
            <person name="Liu Z.J."/>
        </authorList>
    </citation>
    <scope>NUCLEOTIDE SEQUENCE [LARGE SCALE GENOMIC DNA]</scope>
    <source>
        <tissue evidence="1">The whole plant</tissue>
    </source>
</reference>
<dbReference type="EMBL" id="KZ502211">
    <property type="protein sequence ID" value="PKU81961.1"/>
    <property type="molecule type" value="Genomic_DNA"/>
</dbReference>
<sequence>MTDAGIRTVDAYAYLAEEVGGCENVGFSKRDAYNFIQKEKRARIEIGDTII</sequence>